<dbReference type="Proteomes" id="UP000799424">
    <property type="component" value="Unassembled WGS sequence"/>
</dbReference>
<dbReference type="OrthoDB" id="3740914at2759"/>
<keyword evidence="3" id="KW-1185">Reference proteome</keyword>
<reference evidence="2" key="1">
    <citation type="journal article" date="2020" name="Stud. Mycol.">
        <title>101 Dothideomycetes genomes: a test case for predicting lifestyles and emergence of pathogens.</title>
        <authorList>
            <person name="Haridas S."/>
            <person name="Albert R."/>
            <person name="Binder M."/>
            <person name="Bloem J."/>
            <person name="Labutti K."/>
            <person name="Salamov A."/>
            <person name="Andreopoulos B."/>
            <person name="Baker S."/>
            <person name="Barry K."/>
            <person name="Bills G."/>
            <person name="Bluhm B."/>
            <person name="Cannon C."/>
            <person name="Castanera R."/>
            <person name="Culley D."/>
            <person name="Daum C."/>
            <person name="Ezra D."/>
            <person name="Gonzalez J."/>
            <person name="Henrissat B."/>
            <person name="Kuo A."/>
            <person name="Liang C."/>
            <person name="Lipzen A."/>
            <person name="Lutzoni F."/>
            <person name="Magnuson J."/>
            <person name="Mondo S."/>
            <person name="Nolan M."/>
            <person name="Ohm R."/>
            <person name="Pangilinan J."/>
            <person name="Park H.-J."/>
            <person name="Ramirez L."/>
            <person name="Alfaro M."/>
            <person name="Sun H."/>
            <person name="Tritt A."/>
            <person name="Yoshinaga Y."/>
            <person name="Zwiers L.-H."/>
            <person name="Turgeon B."/>
            <person name="Goodwin S."/>
            <person name="Spatafora J."/>
            <person name="Crous P."/>
            <person name="Grigoriev I."/>
        </authorList>
    </citation>
    <scope>NUCLEOTIDE SEQUENCE</scope>
    <source>
        <strain evidence="2">CBS 113818</strain>
    </source>
</reference>
<dbReference type="AlphaFoldDB" id="A0A6A6ZEI4"/>
<evidence type="ECO:0000256" key="1">
    <source>
        <dbReference type="SAM" id="MobiDB-lite"/>
    </source>
</evidence>
<accession>A0A6A6ZEI4</accession>
<dbReference type="EMBL" id="MU006250">
    <property type="protein sequence ID" value="KAF2818597.1"/>
    <property type="molecule type" value="Genomic_DNA"/>
</dbReference>
<gene>
    <name evidence="2" type="ORF">CC86DRAFT_413725</name>
</gene>
<feature type="region of interest" description="Disordered" evidence="1">
    <location>
        <begin position="273"/>
        <end position="311"/>
    </location>
</feature>
<proteinExistence type="predicted"/>
<name>A0A6A6ZEI4_9PLEO</name>
<organism evidence="2 3">
    <name type="scientific">Ophiobolus disseminans</name>
    <dbReference type="NCBI Taxonomy" id="1469910"/>
    <lineage>
        <taxon>Eukaryota</taxon>
        <taxon>Fungi</taxon>
        <taxon>Dikarya</taxon>
        <taxon>Ascomycota</taxon>
        <taxon>Pezizomycotina</taxon>
        <taxon>Dothideomycetes</taxon>
        <taxon>Pleosporomycetidae</taxon>
        <taxon>Pleosporales</taxon>
        <taxon>Pleosporineae</taxon>
        <taxon>Phaeosphaeriaceae</taxon>
        <taxon>Ophiobolus</taxon>
    </lineage>
</organism>
<sequence>MATTKLDGLITRTTVILKKPADWEEWIFLQKDSADRHHLWSMVNPDLDKAALEKLEEPAAVEPEQYHDKAKEDTGVVLKDMTTQEFQRYQQAERNYDQALARYTIKRKALNDFTQEIGQTISRRHIHLIQSNDTANIDNWLEEWLHVVRMCEAAQLPDVTSPRAQRDFLLAVKGLDNTWATTQQATLFRAQLTAQLIPTLDDLVAEFAMYWRLTRPVASSLGTFATLGINQSSDRRSDGAETRSADKDKDRRLEFKCGLKHRFKDCWYLGAKGKPQGWTPKPEIQEKFSPYEHPQLCPRGPWLSDPDWLQR</sequence>
<evidence type="ECO:0000313" key="2">
    <source>
        <dbReference type="EMBL" id="KAF2818597.1"/>
    </source>
</evidence>
<protein>
    <submittedName>
        <fullName evidence="2">Uncharacterized protein</fullName>
    </submittedName>
</protein>
<evidence type="ECO:0000313" key="3">
    <source>
        <dbReference type="Proteomes" id="UP000799424"/>
    </source>
</evidence>